<sequence length="74" mass="8650">MNGENNGIEVFIRKSEIETDGIELRKPMGKETVVDGSFCSILCEGDTCLFQLSNYHWPYEKFGFKEYTYVKIHY</sequence>
<name>A0A061FI25_THECC</name>
<proteinExistence type="predicted"/>
<dbReference type="EMBL" id="CM001886">
    <property type="protein sequence ID" value="EOY16347.1"/>
    <property type="molecule type" value="Genomic_DNA"/>
</dbReference>
<dbReference type="InParanoid" id="A0A061FI25"/>
<organism evidence="1 2">
    <name type="scientific">Theobroma cacao</name>
    <name type="common">Cacao</name>
    <name type="synonym">Cocoa</name>
    <dbReference type="NCBI Taxonomy" id="3641"/>
    <lineage>
        <taxon>Eukaryota</taxon>
        <taxon>Viridiplantae</taxon>
        <taxon>Streptophyta</taxon>
        <taxon>Embryophyta</taxon>
        <taxon>Tracheophyta</taxon>
        <taxon>Spermatophyta</taxon>
        <taxon>Magnoliopsida</taxon>
        <taxon>eudicotyledons</taxon>
        <taxon>Gunneridae</taxon>
        <taxon>Pentapetalae</taxon>
        <taxon>rosids</taxon>
        <taxon>malvids</taxon>
        <taxon>Malvales</taxon>
        <taxon>Malvaceae</taxon>
        <taxon>Byttnerioideae</taxon>
        <taxon>Theobroma</taxon>
    </lineage>
</organism>
<evidence type="ECO:0000313" key="2">
    <source>
        <dbReference type="Proteomes" id="UP000026915"/>
    </source>
</evidence>
<keyword evidence="2" id="KW-1185">Reference proteome</keyword>
<reference evidence="1 2" key="1">
    <citation type="journal article" date="2013" name="Genome Biol.">
        <title>The genome sequence of the most widely cultivated cacao type and its use to identify candidate genes regulating pod color.</title>
        <authorList>
            <person name="Motamayor J.C."/>
            <person name="Mockaitis K."/>
            <person name="Schmutz J."/>
            <person name="Haiminen N."/>
            <person name="Iii D.L."/>
            <person name="Cornejo O."/>
            <person name="Findley S.D."/>
            <person name="Zheng P."/>
            <person name="Utro F."/>
            <person name="Royaert S."/>
            <person name="Saski C."/>
            <person name="Jenkins J."/>
            <person name="Podicheti R."/>
            <person name="Zhao M."/>
            <person name="Scheffler B.E."/>
            <person name="Stack J.C."/>
            <person name="Feltus F.A."/>
            <person name="Mustiga G.M."/>
            <person name="Amores F."/>
            <person name="Phillips W."/>
            <person name="Marelli J.P."/>
            <person name="May G.D."/>
            <person name="Shapiro H."/>
            <person name="Ma J."/>
            <person name="Bustamante C.D."/>
            <person name="Schnell R.J."/>
            <person name="Main D."/>
            <person name="Gilbert D."/>
            <person name="Parida L."/>
            <person name="Kuhn D.N."/>
        </authorList>
    </citation>
    <scope>NUCLEOTIDE SEQUENCE [LARGE SCALE GENOMIC DNA]</scope>
    <source>
        <strain evidence="2">cv. Matina 1-6</strain>
    </source>
</reference>
<dbReference type="AlphaFoldDB" id="A0A061FI25"/>
<dbReference type="Gramene" id="EOY16347">
    <property type="protein sequence ID" value="EOY16347"/>
    <property type="gene ID" value="TCM_035155"/>
</dbReference>
<protein>
    <submittedName>
        <fullName evidence="1">Uncharacterized protein</fullName>
    </submittedName>
</protein>
<evidence type="ECO:0000313" key="1">
    <source>
        <dbReference type="EMBL" id="EOY16347.1"/>
    </source>
</evidence>
<gene>
    <name evidence="1" type="ORF">TCM_035155</name>
</gene>
<dbReference type="Proteomes" id="UP000026915">
    <property type="component" value="Chromosome 8"/>
</dbReference>
<accession>A0A061FI25</accession>
<dbReference type="HOGENOM" id="CLU_2692799_0_0_1"/>